<dbReference type="Pfam" id="PF09981">
    <property type="entry name" value="DUF2218"/>
    <property type="match status" value="1"/>
</dbReference>
<dbReference type="Gene3D" id="3.30.310.50">
    <property type="entry name" value="Alpha-D-phosphohexomutase, C-terminal domain"/>
    <property type="match status" value="1"/>
</dbReference>
<reference evidence="2 3" key="1">
    <citation type="submission" date="2023-08" db="EMBL/GenBank/DDBJ databases">
        <title>Implementing the SeqCode for naming new Mesorhizobium species isolated from Vachellia karroo root nodules.</title>
        <authorList>
            <person name="Van Lill M."/>
        </authorList>
    </citation>
    <scope>NUCLEOTIDE SEQUENCE [LARGE SCALE GENOMIC DNA]</scope>
    <source>
        <strain evidence="2 3">VK24D</strain>
    </source>
</reference>
<dbReference type="EMBL" id="JAVIIW010000004">
    <property type="protein sequence ID" value="MDX8477953.1"/>
    <property type="molecule type" value="Genomic_DNA"/>
</dbReference>
<keyword evidence="1" id="KW-0472">Membrane</keyword>
<evidence type="ECO:0000313" key="2">
    <source>
        <dbReference type="EMBL" id="MDX8477953.1"/>
    </source>
</evidence>
<organism evidence="2 3">
    <name type="scientific">Mesorhizobium album</name>
    <dbReference type="NCBI Taxonomy" id="3072314"/>
    <lineage>
        <taxon>Bacteria</taxon>
        <taxon>Pseudomonadati</taxon>
        <taxon>Pseudomonadota</taxon>
        <taxon>Alphaproteobacteria</taxon>
        <taxon>Hyphomicrobiales</taxon>
        <taxon>Phyllobacteriaceae</taxon>
        <taxon>Mesorhizobium</taxon>
    </lineage>
</organism>
<dbReference type="Proteomes" id="UP001287059">
    <property type="component" value="Unassembled WGS sequence"/>
</dbReference>
<keyword evidence="1" id="KW-0812">Transmembrane</keyword>
<evidence type="ECO:0000313" key="3">
    <source>
        <dbReference type="Proteomes" id="UP001287059"/>
    </source>
</evidence>
<feature type="transmembrane region" description="Helical" evidence="1">
    <location>
        <begin position="220"/>
        <end position="243"/>
    </location>
</feature>
<accession>A0ABU4XV44</accession>
<dbReference type="RefSeq" id="WP_320286375.1">
    <property type="nucleotide sequence ID" value="NZ_JAVIIW010000004.1"/>
</dbReference>
<comment type="caution">
    <text evidence="2">The sequence shown here is derived from an EMBL/GenBank/DDBJ whole genome shotgun (WGS) entry which is preliminary data.</text>
</comment>
<feature type="transmembrane region" description="Helical" evidence="1">
    <location>
        <begin position="186"/>
        <end position="208"/>
    </location>
</feature>
<protein>
    <submittedName>
        <fullName evidence="2">DUF2218 domain-containing protein</fullName>
    </submittedName>
</protein>
<gene>
    <name evidence="2" type="ORF">RFN28_05575</name>
</gene>
<proteinExistence type="predicted"/>
<dbReference type="InterPro" id="IPR014543">
    <property type="entry name" value="UCP028291"/>
</dbReference>
<name>A0ABU4XV44_9HYPH</name>
<keyword evidence="3" id="KW-1185">Reference proteome</keyword>
<sequence>MNFTSFIIHRVRFRKSDAQAASAQPGNRMKATRETVMHTAEARASTDHAKHYLAQLCRHAGKMGQHASLGHSLRSHHAGEAPPPVLHVDWSETTGTIQFEEGKCILHASDNALLVRIEAATESALHRLQDGIVRRLETFGHREHVTVQWQASIFQPTGGQAEIAGDIRASGRPMTLRWRSRLARNLALAAVLAVAIAAHLGLLGATIATAPWSRWGATAILALIVLKFIVTVGVHLAGGTFAFRRGKALFTERRQRHSAR</sequence>
<keyword evidence="1" id="KW-1133">Transmembrane helix</keyword>
<evidence type="ECO:0000256" key="1">
    <source>
        <dbReference type="SAM" id="Phobius"/>
    </source>
</evidence>